<accession>A0A8M1G3X0</accession>
<feature type="region of interest" description="Disordered" evidence="2">
    <location>
        <begin position="370"/>
        <end position="592"/>
    </location>
</feature>
<dbReference type="RefSeq" id="XP_040490326.1">
    <property type="nucleotide sequence ID" value="XM_040634392.1"/>
</dbReference>
<feature type="compositionally biased region" description="Low complexity" evidence="2">
    <location>
        <begin position="428"/>
        <end position="443"/>
    </location>
</feature>
<organism evidence="4 5">
    <name type="scientific">Ursus maritimus</name>
    <name type="common">Polar bear</name>
    <name type="synonym">Thalarctos maritimus</name>
    <dbReference type="NCBI Taxonomy" id="29073"/>
    <lineage>
        <taxon>Eukaryota</taxon>
        <taxon>Metazoa</taxon>
        <taxon>Chordata</taxon>
        <taxon>Craniata</taxon>
        <taxon>Vertebrata</taxon>
        <taxon>Euteleostomi</taxon>
        <taxon>Mammalia</taxon>
        <taxon>Eutheria</taxon>
        <taxon>Laurasiatheria</taxon>
        <taxon>Carnivora</taxon>
        <taxon>Caniformia</taxon>
        <taxon>Ursidae</taxon>
        <taxon>Ursus</taxon>
    </lineage>
</organism>
<keyword evidence="4" id="KW-1185">Reference proteome</keyword>
<feature type="compositionally biased region" description="Low complexity" evidence="2">
    <location>
        <begin position="903"/>
        <end position="917"/>
    </location>
</feature>
<feature type="compositionally biased region" description="Polar residues" evidence="2">
    <location>
        <begin position="967"/>
        <end position="978"/>
    </location>
</feature>
<dbReference type="PANTHER" id="PTHR22574">
    <property type="match status" value="1"/>
</dbReference>
<evidence type="ECO:0000313" key="4">
    <source>
        <dbReference type="Proteomes" id="UP000261680"/>
    </source>
</evidence>
<evidence type="ECO:0000313" key="5">
    <source>
        <dbReference type="RefSeq" id="XP_040490326.1"/>
    </source>
</evidence>
<proteinExistence type="inferred from homology"/>
<feature type="compositionally biased region" description="Basic and acidic residues" evidence="2">
    <location>
        <begin position="568"/>
        <end position="582"/>
    </location>
</feature>
<dbReference type="GO" id="GO:0005634">
    <property type="term" value="C:nucleus"/>
    <property type="evidence" value="ECO:0007669"/>
    <property type="project" value="TreeGrafter"/>
</dbReference>
<feature type="compositionally biased region" description="Polar residues" evidence="2">
    <location>
        <begin position="541"/>
        <end position="551"/>
    </location>
</feature>
<dbReference type="KEGG" id="umr:103680302"/>
<feature type="compositionally biased region" description="Basic residues" evidence="2">
    <location>
        <begin position="377"/>
        <end position="392"/>
    </location>
</feature>
<feature type="region of interest" description="Disordered" evidence="2">
    <location>
        <begin position="724"/>
        <end position="1015"/>
    </location>
</feature>
<dbReference type="AlphaFoldDB" id="A0A8M1G3X0"/>
<reference evidence="5" key="1">
    <citation type="submission" date="2025-08" db="UniProtKB">
        <authorList>
            <consortium name="RefSeq"/>
        </authorList>
    </citation>
    <scope>IDENTIFICATION</scope>
    <source>
        <tissue evidence="5">Whole blood</tissue>
    </source>
</reference>
<dbReference type="OrthoDB" id="9837956at2759"/>
<dbReference type="CTD" id="284418"/>
<feature type="region of interest" description="Disordered" evidence="2">
    <location>
        <begin position="647"/>
        <end position="667"/>
    </location>
</feature>
<comment type="similarity">
    <text evidence="1">Belongs to the GARIN family.</text>
</comment>
<dbReference type="PANTHER" id="PTHR22574:SF12">
    <property type="entry name" value="GOLGI-ASSOCIATED RAB2 INTERACTOR PROTEIN 5B"/>
    <property type="match status" value="1"/>
</dbReference>
<evidence type="ECO:0000256" key="2">
    <source>
        <dbReference type="SAM" id="MobiDB-lite"/>
    </source>
</evidence>
<sequence length="1015" mass="111342">MNRFRNIGRMEPLQGPAKWVPTLGELQKTLQKGEYLPLRPLPMFESNFVQVTNRGAPVYVHHRTNRLTMGVAASLPGLVLPDILLIAQPGDGRECSNLVLTRMLPLDLVHLYVHDLSAWRLKLRLITGRYYYLELDAPEKEVGFLFDRWIRLINLLHEPATNWAPRILNTPTVDLAHVVPPASTWRLQAQPQSKRSVMIVEPTFPYKFLASQRQKKTKTLKRRFKSQAVGDSVPLIWSRLEHAEAKKKSAEKSQPKLYPDTSRTKIQVSEKPSITIRTIFSIISGTINHTQSSSKGYSSDSEVGTVLGGLVETPVRCISEDSREPSLPGSYDHLDTYLWRQDIEALMDPDSSTLSSSSFCPAPDPPAFYPPAAFSSLRKHRGRAGQKQRPPRSQKTPSTRAASSKVPFILDQSKKVSAVRAPSQKTSTAPGPTRRAPAVPAAPQKTPVAHGPSWRAPPAPTTSPKAPAVHGTARKTPPASAVSRKAVAVPAPSRKAPPVLAGAQKPPAVPVPSHKAPPILALPPKPVSPHLRRRKSLFIPTPSQKAVTSPPQHKMTLERAELGTLPELRPRREAPERRKHEGTPQPLLFVGTQEMDAVETRTQRTSMELPFSTTKKRSEEVVISKAREITLDGLKGRGTLEDKVHKKKEKISLDMPGFKSKERGEQQRWLKTQEVAIEGGPEEQIRPFSVEGLTLAKMMIAANCKEPPQRPAAVGLPSWVSAPQARAMSTEGTVPFSPRQVPSPEGKPVGRQSPLGSWVPSPEWTLAGVREQSPVGSWVPSPEGTQAGGREKSPVGSWVPSPEGTQAGLREQSPFGSWVPSPEGTLAGVREQSPVGTWVPSPEGTPVGFREQSPVGTWVKGKMHRWAERSKHHWAEEEAKVEELSQDTTAPSEAPYFPEQEMDSISSSQKMDSVSQSPIPLPASEWEDAPRSPISLTPISEMDAGVSPQLSSVSQEPQELKEMSDLSPLTTTGLSSEALSPAPLEVESTTDMATNGERTEEQDFFSPSARYLGDS</sequence>
<dbReference type="Pfam" id="PF12480">
    <property type="entry name" value="GARIL_Rab2_bd"/>
    <property type="match status" value="1"/>
</dbReference>
<evidence type="ECO:0000259" key="3">
    <source>
        <dbReference type="Pfam" id="PF12480"/>
    </source>
</evidence>
<evidence type="ECO:0000256" key="1">
    <source>
        <dbReference type="ARBA" id="ARBA00038379"/>
    </source>
</evidence>
<name>A0A8M1G3X0_URSMA</name>
<dbReference type="Proteomes" id="UP000261680">
    <property type="component" value="Unplaced"/>
</dbReference>
<feature type="compositionally biased region" description="Polar residues" evidence="2">
    <location>
        <begin position="948"/>
        <end position="957"/>
    </location>
</feature>
<gene>
    <name evidence="5" type="primary">FAM71E2</name>
</gene>
<dbReference type="GeneID" id="103680302"/>
<dbReference type="InterPro" id="IPR022168">
    <property type="entry name" value="GARIL-like_Rab2B-bd"/>
</dbReference>
<protein>
    <submittedName>
        <fullName evidence="5">Protein FAM71E2</fullName>
    </submittedName>
</protein>
<feature type="domain" description="Golgi associated RAB2 interactor protein-like Rab2B-binding" evidence="3">
    <location>
        <begin position="98"/>
        <end position="164"/>
    </location>
</feature>
<feature type="region of interest" description="Disordered" evidence="2">
    <location>
        <begin position="601"/>
        <end position="620"/>
    </location>
</feature>
<feature type="compositionally biased region" description="Polar residues" evidence="2">
    <location>
        <begin position="393"/>
        <end position="402"/>
    </location>
</feature>
<feature type="compositionally biased region" description="Basic and acidic residues" evidence="2">
    <location>
        <begin position="865"/>
        <end position="883"/>
    </location>
</feature>